<feature type="compositionally biased region" description="Polar residues" evidence="1">
    <location>
        <begin position="107"/>
        <end position="117"/>
    </location>
</feature>
<dbReference type="Proteomes" id="UP000275385">
    <property type="component" value="Unassembled WGS sequence"/>
</dbReference>
<keyword evidence="3" id="KW-1185">Reference proteome</keyword>
<feature type="compositionally biased region" description="Basic and acidic residues" evidence="1">
    <location>
        <begin position="155"/>
        <end position="173"/>
    </location>
</feature>
<reference evidence="2 3" key="1">
    <citation type="submission" date="2018-08" db="EMBL/GenBank/DDBJ databases">
        <title>Draft genome of the lignicolous fungus Coniochaeta pulveracea.</title>
        <authorList>
            <person name="Borstlap C.J."/>
            <person name="De Witt R.N."/>
            <person name="Botha A."/>
            <person name="Volschenk H."/>
        </authorList>
    </citation>
    <scope>NUCLEOTIDE SEQUENCE [LARGE SCALE GENOMIC DNA]</scope>
    <source>
        <strain evidence="2 3">CAB683</strain>
    </source>
</reference>
<dbReference type="EMBL" id="QVQW01000002">
    <property type="protein sequence ID" value="RKU49237.1"/>
    <property type="molecule type" value="Genomic_DNA"/>
</dbReference>
<name>A0A420YMU9_9PEZI</name>
<gene>
    <name evidence="2" type="ORF">DL546_009585</name>
</gene>
<proteinExistence type="predicted"/>
<feature type="region of interest" description="Disordered" evidence="1">
    <location>
        <begin position="107"/>
        <end position="179"/>
    </location>
</feature>
<dbReference type="OrthoDB" id="5236300at2759"/>
<dbReference type="AlphaFoldDB" id="A0A420YMU9"/>
<sequence>MNRGVGCRWQSKDKEDLQAHCRAIEKGRIYDWKDFCRVRAPTWYQAQTETVLRACTTAGLNVELYKDYTKADWDKERVWWHVENALKSGTIGHVSVSYGSRRDIKSASFTPPHTASNSRHDSFRDCRVQPSRTSKRKAGEIEDSDECIKPPAKKIKIEDKSTESDTTDHRPPDSHGGYQLSEEEFRKSLKDFHVHTSSLSLSPSRLADRTMLHATEWFRSRVMAEVVAKVNTRWNARTKTKQHRCQLSDRRTEHPYVDPETQTRCGKFTAINYINVNQPAVADMLSSPSLGKWPVDTETENKNLPEEKMLKSNIVEIAGLRFLVDLCESNRWVVHDETEAMNYYCFEPSIKCS</sequence>
<protein>
    <submittedName>
        <fullName evidence="2">Uncharacterized protein</fullName>
    </submittedName>
</protein>
<evidence type="ECO:0000313" key="2">
    <source>
        <dbReference type="EMBL" id="RKU49237.1"/>
    </source>
</evidence>
<evidence type="ECO:0000313" key="3">
    <source>
        <dbReference type="Proteomes" id="UP000275385"/>
    </source>
</evidence>
<evidence type="ECO:0000256" key="1">
    <source>
        <dbReference type="SAM" id="MobiDB-lite"/>
    </source>
</evidence>
<comment type="caution">
    <text evidence="2">The sequence shown here is derived from an EMBL/GenBank/DDBJ whole genome shotgun (WGS) entry which is preliminary data.</text>
</comment>
<organism evidence="2 3">
    <name type="scientific">Coniochaeta pulveracea</name>
    <dbReference type="NCBI Taxonomy" id="177199"/>
    <lineage>
        <taxon>Eukaryota</taxon>
        <taxon>Fungi</taxon>
        <taxon>Dikarya</taxon>
        <taxon>Ascomycota</taxon>
        <taxon>Pezizomycotina</taxon>
        <taxon>Sordariomycetes</taxon>
        <taxon>Sordariomycetidae</taxon>
        <taxon>Coniochaetales</taxon>
        <taxon>Coniochaetaceae</taxon>
        <taxon>Coniochaeta</taxon>
    </lineage>
</organism>
<feature type="compositionally biased region" description="Basic and acidic residues" evidence="1">
    <location>
        <begin position="118"/>
        <end position="127"/>
    </location>
</feature>
<accession>A0A420YMU9</accession>